<protein>
    <submittedName>
        <fullName evidence="1">Uncharacterized protein</fullName>
    </submittedName>
</protein>
<name>W1VSW6_9ACTO</name>
<dbReference type="InterPro" id="IPR013785">
    <property type="entry name" value="Aldolase_TIM"/>
</dbReference>
<feature type="non-terminal residue" evidence="1">
    <location>
        <position position="40"/>
    </location>
</feature>
<dbReference type="AlphaFoldDB" id="W1VSW6"/>
<proteinExistence type="predicted"/>
<evidence type="ECO:0000313" key="2">
    <source>
        <dbReference type="Proteomes" id="UP000018852"/>
    </source>
</evidence>
<sequence>MRDDAVDEEAFAGIVERLAASGVDSIGALGSTGSYAYLSR</sequence>
<reference evidence="1 2" key="1">
    <citation type="submission" date="2013-12" db="EMBL/GenBank/DDBJ databases">
        <title>A Varibaculum cambriense genome reconstructed from a premature infant gut community with otherwise low bacterial novelty that shifts toward anaerobic metabolism during the third week of life.</title>
        <authorList>
            <person name="Brown C.T."/>
            <person name="Sharon I."/>
            <person name="Thomas B.C."/>
            <person name="Castelle C.J."/>
            <person name="Morowitz M.J."/>
            <person name="Banfield J.F."/>
        </authorList>
    </citation>
    <scope>NUCLEOTIDE SEQUENCE [LARGE SCALE GENOMIC DNA]</scope>
    <source>
        <strain evidence="2">DORA_12</strain>
    </source>
</reference>
<accession>W1VSW6</accession>
<dbReference type="EMBL" id="AZLV01000103">
    <property type="protein sequence ID" value="ETJ07219.1"/>
    <property type="molecule type" value="Genomic_DNA"/>
</dbReference>
<evidence type="ECO:0000313" key="1">
    <source>
        <dbReference type="EMBL" id="ETJ07219.1"/>
    </source>
</evidence>
<comment type="caution">
    <text evidence="1">The sequence shown here is derived from an EMBL/GenBank/DDBJ whole genome shotgun (WGS) entry which is preliminary data.</text>
</comment>
<dbReference type="Gene3D" id="3.20.20.70">
    <property type="entry name" value="Aldolase class I"/>
    <property type="match status" value="1"/>
</dbReference>
<organism evidence="1 2">
    <name type="scientific">Actinomyces urogenitalis DORA_12</name>
    <dbReference type="NCBI Taxonomy" id="1403939"/>
    <lineage>
        <taxon>Bacteria</taxon>
        <taxon>Bacillati</taxon>
        <taxon>Actinomycetota</taxon>
        <taxon>Actinomycetes</taxon>
        <taxon>Actinomycetales</taxon>
        <taxon>Actinomycetaceae</taxon>
        <taxon>Actinomyces</taxon>
    </lineage>
</organism>
<gene>
    <name evidence="1" type="ORF">Q605_AUC00103G0002</name>
</gene>
<dbReference type="Proteomes" id="UP000018852">
    <property type="component" value="Unassembled WGS sequence"/>
</dbReference>
<dbReference type="SUPFAM" id="SSF51569">
    <property type="entry name" value="Aldolase"/>
    <property type="match status" value="1"/>
</dbReference>